<reference evidence="2" key="1">
    <citation type="submission" date="2018-12" db="EMBL/GenBank/DDBJ databases">
        <title>Tengunoibacter tsumagoiensis gen. nov., sp. nov., Dictyobacter kobayashii sp. nov., D. alpinus sp. nov., and D. joshuensis sp. nov. and description of Dictyobacteraceae fam. nov. within the order Ktedonobacterales isolated from Tengu-no-mugimeshi.</title>
        <authorList>
            <person name="Wang C.M."/>
            <person name="Zheng Y."/>
            <person name="Sakai Y."/>
            <person name="Toyoda A."/>
            <person name="Minakuchi Y."/>
            <person name="Abe K."/>
            <person name="Yokota A."/>
            <person name="Yabe S."/>
        </authorList>
    </citation>
    <scope>NUCLEOTIDE SEQUENCE [LARGE SCALE GENOMIC DNA]</scope>
    <source>
        <strain evidence="2">Uno16</strain>
    </source>
</reference>
<dbReference type="EMBL" id="BIFT01000002">
    <property type="protein sequence ID" value="GCE29543.1"/>
    <property type="molecule type" value="Genomic_DNA"/>
</dbReference>
<protein>
    <submittedName>
        <fullName evidence="1">Uncharacterized protein</fullName>
    </submittedName>
</protein>
<name>A0A402BDS4_9CHLR</name>
<dbReference type="Proteomes" id="UP000287171">
    <property type="component" value="Unassembled WGS sequence"/>
</dbReference>
<keyword evidence="2" id="KW-1185">Reference proteome</keyword>
<evidence type="ECO:0000313" key="2">
    <source>
        <dbReference type="Proteomes" id="UP000287171"/>
    </source>
</evidence>
<evidence type="ECO:0000313" key="1">
    <source>
        <dbReference type="EMBL" id="GCE29543.1"/>
    </source>
</evidence>
<proteinExistence type="predicted"/>
<sequence>MTKRVTIWCLKQRFCSTQAGLYDVSPGSQQLPILLAVSHKDMPSCIIYDDVKSWEGFLEYSNDKDGVWLNIPISRVRFSYCETPFHI</sequence>
<gene>
    <name evidence="1" type="ORF">KDA_50270</name>
</gene>
<accession>A0A402BDS4</accession>
<comment type="caution">
    <text evidence="1">The sequence shown here is derived from an EMBL/GenBank/DDBJ whole genome shotgun (WGS) entry which is preliminary data.</text>
</comment>
<organism evidence="1 2">
    <name type="scientific">Dictyobacter alpinus</name>
    <dbReference type="NCBI Taxonomy" id="2014873"/>
    <lineage>
        <taxon>Bacteria</taxon>
        <taxon>Bacillati</taxon>
        <taxon>Chloroflexota</taxon>
        <taxon>Ktedonobacteria</taxon>
        <taxon>Ktedonobacterales</taxon>
        <taxon>Dictyobacteraceae</taxon>
        <taxon>Dictyobacter</taxon>
    </lineage>
</organism>
<dbReference type="AlphaFoldDB" id="A0A402BDS4"/>